<dbReference type="GO" id="GO:0040031">
    <property type="term" value="P:snRNA modification"/>
    <property type="evidence" value="ECO:0007669"/>
    <property type="project" value="TreeGrafter"/>
</dbReference>
<evidence type="ECO:0000313" key="10">
    <source>
        <dbReference type="Proteomes" id="UP000008141"/>
    </source>
</evidence>
<feature type="compositionally biased region" description="Low complexity" evidence="7">
    <location>
        <begin position="139"/>
        <end position="180"/>
    </location>
</feature>
<dbReference type="STRING" id="554065.E1Z513"/>
<dbReference type="Proteomes" id="UP000008141">
    <property type="component" value="Unassembled WGS sequence"/>
</dbReference>
<dbReference type="PANTHER" id="PTHR12315">
    <property type="entry name" value="BICOID-INTERACTING PROTEIN RELATED"/>
    <property type="match status" value="1"/>
</dbReference>
<proteinExistence type="inferred from homology"/>
<dbReference type="SUPFAM" id="SSF53335">
    <property type="entry name" value="S-adenosyl-L-methionine-dependent methyltransferases"/>
    <property type="match status" value="1"/>
</dbReference>
<keyword evidence="2 6" id="KW-0489">Methyltransferase</keyword>
<dbReference type="GO" id="GO:0008173">
    <property type="term" value="F:RNA methyltransferase activity"/>
    <property type="evidence" value="ECO:0007669"/>
    <property type="project" value="UniProtKB-UniRule"/>
</dbReference>
<dbReference type="RefSeq" id="XP_005851254.1">
    <property type="nucleotide sequence ID" value="XM_005851192.1"/>
</dbReference>
<dbReference type="InterPro" id="IPR010675">
    <property type="entry name" value="Bin3_C"/>
</dbReference>
<dbReference type="InterPro" id="IPR039772">
    <property type="entry name" value="Bin3-like"/>
</dbReference>
<feature type="compositionally biased region" description="Basic and acidic residues" evidence="7">
    <location>
        <begin position="31"/>
        <end position="44"/>
    </location>
</feature>
<dbReference type="PROSITE" id="PS51515">
    <property type="entry name" value="BIN3_SAM"/>
    <property type="match status" value="1"/>
</dbReference>
<evidence type="ECO:0000256" key="7">
    <source>
        <dbReference type="SAM" id="MobiDB-lite"/>
    </source>
</evidence>
<protein>
    <recommendedName>
        <fullName evidence="6">RNA methyltransferase</fullName>
        <ecNumber evidence="6">2.1.1.-</ecNumber>
    </recommendedName>
</protein>
<dbReference type="OrthoDB" id="10017101at2759"/>
<keyword evidence="4 5" id="KW-0949">S-adenosyl-L-methionine</keyword>
<keyword evidence="3 6" id="KW-0808">Transferase</keyword>
<feature type="region of interest" description="Disordered" evidence="7">
    <location>
        <begin position="128"/>
        <end position="185"/>
    </location>
</feature>
<dbReference type="PANTHER" id="PTHR12315:SF0">
    <property type="entry name" value="7SK SNRNA METHYLPHOSPHATE CAPPING ENZYME"/>
    <property type="match status" value="1"/>
</dbReference>
<evidence type="ECO:0000259" key="8">
    <source>
        <dbReference type="PROSITE" id="PS51515"/>
    </source>
</evidence>
<dbReference type="AlphaFoldDB" id="E1Z513"/>
<dbReference type="EMBL" id="GL433836">
    <property type="protein sequence ID" value="EFN59152.1"/>
    <property type="molecule type" value="Genomic_DNA"/>
</dbReference>
<keyword evidence="10" id="KW-1185">Reference proteome</keyword>
<evidence type="ECO:0000256" key="6">
    <source>
        <dbReference type="RuleBase" id="RU367087"/>
    </source>
</evidence>
<organism evidence="10">
    <name type="scientific">Chlorella variabilis</name>
    <name type="common">Green alga</name>
    <dbReference type="NCBI Taxonomy" id="554065"/>
    <lineage>
        <taxon>Eukaryota</taxon>
        <taxon>Viridiplantae</taxon>
        <taxon>Chlorophyta</taxon>
        <taxon>core chlorophytes</taxon>
        <taxon>Trebouxiophyceae</taxon>
        <taxon>Chlorellales</taxon>
        <taxon>Chlorellaceae</taxon>
        <taxon>Chlorella clade</taxon>
        <taxon>Chlorella</taxon>
    </lineage>
</organism>
<dbReference type="eggNOG" id="KOG2899">
    <property type="taxonomic scope" value="Eukaryota"/>
</dbReference>
<evidence type="ECO:0000256" key="1">
    <source>
        <dbReference type="ARBA" id="ARBA00008361"/>
    </source>
</evidence>
<dbReference type="GO" id="GO:0032259">
    <property type="term" value="P:methylation"/>
    <property type="evidence" value="ECO:0007669"/>
    <property type="project" value="UniProtKB-KW"/>
</dbReference>
<dbReference type="GeneID" id="17358596"/>
<reference evidence="9 10" key="1">
    <citation type="journal article" date="2010" name="Plant Cell">
        <title>The Chlorella variabilis NC64A genome reveals adaptation to photosymbiosis, coevolution with viruses, and cryptic sex.</title>
        <authorList>
            <person name="Blanc G."/>
            <person name="Duncan G."/>
            <person name="Agarkova I."/>
            <person name="Borodovsky M."/>
            <person name="Gurnon J."/>
            <person name="Kuo A."/>
            <person name="Lindquist E."/>
            <person name="Lucas S."/>
            <person name="Pangilinan J."/>
            <person name="Polle J."/>
            <person name="Salamov A."/>
            <person name="Terry A."/>
            <person name="Yamada T."/>
            <person name="Dunigan D.D."/>
            <person name="Grigoriev I.V."/>
            <person name="Claverie J.M."/>
            <person name="Van Etten J.L."/>
        </authorList>
    </citation>
    <scope>NUCLEOTIDE SEQUENCE [LARGE SCALE GENOMIC DNA]</scope>
    <source>
        <strain evidence="9 10">NC64A</strain>
    </source>
</reference>
<comment type="similarity">
    <text evidence="1 6">Belongs to the methyltransferase superfamily.</text>
</comment>
<name>E1Z513_CHLVA</name>
<evidence type="ECO:0000256" key="2">
    <source>
        <dbReference type="ARBA" id="ARBA00022603"/>
    </source>
</evidence>
<feature type="region of interest" description="Disordered" evidence="7">
    <location>
        <begin position="274"/>
        <end position="294"/>
    </location>
</feature>
<dbReference type="Pfam" id="PF06859">
    <property type="entry name" value="Bin3"/>
    <property type="match status" value="1"/>
</dbReference>
<dbReference type="EC" id="2.1.1.-" evidence="6"/>
<dbReference type="InParanoid" id="E1Z513"/>
<dbReference type="InterPro" id="IPR024160">
    <property type="entry name" value="BIN3_SAM-bd_dom"/>
</dbReference>
<evidence type="ECO:0000256" key="4">
    <source>
        <dbReference type="ARBA" id="ARBA00022691"/>
    </source>
</evidence>
<dbReference type="GO" id="GO:0017069">
    <property type="term" value="F:snRNA binding"/>
    <property type="evidence" value="ECO:0007669"/>
    <property type="project" value="TreeGrafter"/>
</dbReference>
<sequence length="541" mass="57466">MHAQQRSHSEAAEDYVLQQAYEQHLRQLQQHHPEAHGSDSRQGRQQEQGARGKAVHKRGPQGGQQQQQQQQRSAFGGSKRRRRGGGDGTGGGPGGAAGSVDTLTSSAALAVPAAQPAQQLAHISELRESPRGQQEQRQPLAGPPAEGLAPAGLLATPAAPACGAPVPGGEAAGEDGSSGSPRRLDWSAPAALVGQALMQRQEVEVAAEVAAKMAGVCRLDMSAAALLIGSQLAPGTAQQLPRPEPAAPAAGLPAAAVGVEDAAAHEQVEVEDATAGTAAAAAGPGGAQRQRRGPAVHGNYHRYYGYRFFGDQRPEDPRLAVFERTWFARRRCLDVGCNEGLITLALAQRYHPRSMLGVDIDGALIARACRHLREAHTSATERARLVRRAGVQPQERKQAIAAAASLGQTRFVHSDFLDSQVAGASLDTITCLSVTKWVHLNRGDAGLQAMFGAFWAALAPGGLLLLEPQPWSSYRAAAGKVRCEQAPPGSFFHRQDELRLRPAQFADYLCEQLGFCLVRRFGVEESAAGFDRPLLLLRKPH</sequence>
<dbReference type="GO" id="GO:0008171">
    <property type="term" value="F:O-methyltransferase activity"/>
    <property type="evidence" value="ECO:0007669"/>
    <property type="project" value="UniProtKB-UniRule"/>
</dbReference>
<dbReference type="Gene3D" id="3.40.50.150">
    <property type="entry name" value="Vaccinia Virus protein VP39"/>
    <property type="match status" value="1"/>
</dbReference>
<feature type="compositionally biased region" description="Low complexity" evidence="7">
    <location>
        <begin position="63"/>
        <end position="77"/>
    </location>
</feature>
<gene>
    <name evidence="9" type="ORF">CHLNCDRAFT_56759</name>
</gene>
<feature type="compositionally biased region" description="Gly residues" evidence="7">
    <location>
        <begin position="86"/>
        <end position="97"/>
    </location>
</feature>
<dbReference type="InterPro" id="IPR029063">
    <property type="entry name" value="SAM-dependent_MTases_sf"/>
</dbReference>
<evidence type="ECO:0000313" key="9">
    <source>
        <dbReference type="EMBL" id="EFN59152.1"/>
    </source>
</evidence>
<dbReference type="KEGG" id="cvr:CHLNCDRAFT_56759"/>
<evidence type="ECO:0000256" key="5">
    <source>
        <dbReference type="PROSITE-ProRule" id="PRU00848"/>
    </source>
</evidence>
<feature type="region of interest" description="Disordered" evidence="7">
    <location>
        <begin position="1"/>
        <end position="100"/>
    </location>
</feature>
<evidence type="ECO:0000256" key="3">
    <source>
        <dbReference type="ARBA" id="ARBA00022679"/>
    </source>
</evidence>
<accession>E1Z513</accession>
<feature type="domain" description="Bin3-type SAM" evidence="8">
    <location>
        <begin position="316"/>
        <end position="541"/>
    </location>
</feature>